<sequence>MEKNKSKLSFPGNRKFTIGGAPSGVGDYFMRWLFFYTNMHELGLSYLHTPANLTKTHTTDAYDKLTEILGFGIFTKISQTDQENILNLSLLELIEAYEKGGKEAFREYVISQDSNENTIFMIDVNERRNIGGKAMMGNISELLKPTRFKINTMREEYLGNIESLTESPIQKNKINIAVHVRRGDLSLFASFFRLANNAHYPIKFFKEKFLPIKYYLVILDELVNIIGEDNCHINVFSDGNYKAVNIMINNKLKDNNKDKIIESLKENDLDAEFLAFNKYKNVSLYIGDDFDLFKKSFCGLTHSDVVIGAKESSFFFISKYYKKYGDQVRIEFLETRECTFDKEELIRNNRISKALSKNRFN</sequence>
<proteinExistence type="predicted"/>
<dbReference type="AlphaFoldDB" id="A0A8T5GEG2"/>
<reference evidence="1" key="1">
    <citation type="journal article" date="2021" name="ISME J.">
        <title>Mercury methylation by metabolically versatile and cosmopolitan marine bacteria.</title>
        <authorList>
            <person name="Lin H."/>
            <person name="Ascher D.B."/>
            <person name="Myung Y."/>
            <person name="Lamborg C.H."/>
            <person name="Hallam S.J."/>
            <person name="Gionfriddo C.M."/>
            <person name="Holt K.E."/>
            <person name="Moreau J.W."/>
        </authorList>
    </citation>
    <scope>NUCLEOTIDE SEQUENCE</scope>
    <source>
        <strain evidence="1">SI075_bin30</strain>
    </source>
</reference>
<protein>
    <submittedName>
        <fullName evidence="1">Uncharacterized protein</fullName>
    </submittedName>
</protein>
<evidence type="ECO:0000313" key="1">
    <source>
        <dbReference type="EMBL" id="MBT4870365.1"/>
    </source>
</evidence>
<dbReference type="Proteomes" id="UP000722459">
    <property type="component" value="Unassembled WGS sequence"/>
</dbReference>
<gene>
    <name evidence="1" type="ORF">HON47_02235</name>
</gene>
<dbReference type="EMBL" id="JABJNZ010000030">
    <property type="protein sequence ID" value="MBT4870365.1"/>
    <property type="molecule type" value="Genomic_DNA"/>
</dbReference>
<comment type="caution">
    <text evidence="1">The sequence shown here is derived from an EMBL/GenBank/DDBJ whole genome shotgun (WGS) entry which is preliminary data.</text>
</comment>
<organism evidence="1 2">
    <name type="scientific">Candidatus Iainarchaeum sp</name>
    <dbReference type="NCBI Taxonomy" id="3101447"/>
    <lineage>
        <taxon>Archaea</taxon>
        <taxon>Candidatus Iainarchaeota</taxon>
        <taxon>Candidatus Iainarchaeia</taxon>
        <taxon>Candidatus Iainarchaeales</taxon>
        <taxon>Candidatus Iainarchaeaceae</taxon>
        <taxon>Candidatus Iainarchaeum</taxon>
    </lineage>
</organism>
<accession>A0A8T5GEG2</accession>
<name>A0A8T5GEG2_9ARCH</name>
<evidence type="ECO:0000313" key="2">
    <source>
        <dbReference type="Proteomes" id="UP000722459"/>
    </source>
</evidence>